<dbReference type="RefSeq" id="WP_112125638.1">
    <property type="nucleotide sequence ID" value="NZ_QMBQ01000001.1"/>
</dbReference>
<protein>
    <submittedName>
        <fullName evidence="1">Uncharacterized protein</fullName>
    </submittedName>
</protein>
<accession>A0A330GZZ3</accession>
<proteinExistence type="predicted"/>
<keyword evidence="2" id="KW-1185">Reference proteome</keyword>
<evidence type="ECO:0000313" key="2">
    <source>
        <dbReference type="Proteomes" id="UP000251956"/>
    </source>
</evidence>
<sequence length="63" mass="7425">MANRYALRMNEPNSWTVFDIFTGQPAEFEKMMMIGIKTRRAEKIVSELNAQDARRREESDRTS</sequence>
<dbReference type="Proteomes" id="UP000251956">
    <property type="component" value="Unassembled WGS sequence"/>
</dbReference>
<evidence type="ECO:0000313" key="1">
    <source>
        <dbReference type="EMBL" id="RAZ80073.1"/>
    </source>
</evidence>
<name>A0A330GZZ3_9HYPH</name>
<dbReference type="AlphaFoldDB" id="A0A330GZZ3"/>
<gene>
    <name evidence="1" type="ORF">DPM35_01900</name>
</gene>
<dbReference type="EMBL" id="QMBQ01000001">
    <property type="protein sequence ID" value="RAZ80073.1"/>
    <property type="molecule type" value="Genomic_DNA"/>
</dbReference>
<reference evidence="1 2" key="1">
    <citation type="submission" date="2018-07" db="EMBL/GenBank/DDBJ databases">
        <title>Diversity of Mesorhizobium strains in Brazil.</title>
        <authorList>
            <person name="Helene L.C.F."/>
            <person name="Dall'Agnol R."/>
            <person name="Delamuta J.R.M."/>
            <person name="Hungria M."/>
        </authorList>
    </citation>
    <scope>NUCLEOTIDE SEQUENCE [LARGE SCALE GENOMIC DNA]</scope>
    <source>
        <strain evidence="1 2">CNPSo 3140</strain>
    </source>
</reference>
<organism evidence="1 2">
    <name type="scientific">Mesorhizobium atlanticum</name>
    <dbReference type="NCBI Taxonomy" id="2233532"/>
    <lineage>
        <taxon>Bacteria</taxon>
        <taxon>Pseudomonadati</taxon>
        <taxon>Pseudomonadota</taxon>
        <taxon>Alphaproteobacteria</taxon>
        <taxon>Hyphomicrobiales</taxon>
        <taxon>Phyllobacteriaceae</taxon>
        <taxon>Mesorhizobium</taxon>
    </lineage>
</organism>
<dbReference type="OrthoDB" id="7211025at2"/>
<comment type="caution">
    <text evidence="1">The sequence shown here is derived from an EMBL/GenBank/DDBJ whole genome shotgun (WGS) entry which is preliminary data.</text>
</comment>